<evidence type="ECO:0000256" key="8">
    <source>
        <dbReference type="SAM" id="Phobius"/>
    </source>
</evidence>
<dbReference type="GO" id="GO:0015854">
    <property type="term" value="P:guanine transport"/>
    <property type="evidence" value="ECO:0007669"/>
    <property type="project" value="TreeGrafter"/>
</dbReference>
<dbReference type="RefSeq" id="XP_018690614.1">
    <property type="nucleotide sequence ID" value="XM_018839493.1"/>
</dbReference>
<dbReference type="PANTHER" id="PTHR43337">
    <property type="entry name" value="XANTHINE/URACIL PERMEASE C887.17-RELATED"/>
    <property type="match status" value="1"/>
</dbReference>
<dbReference type="PANTHER" id="PTHR43337:SF3">
    <property type="entry name" value="PURINE TRANSPORTER"/>
    <property type="match status" value="1"/>
</dbReference>
<dbReference type="OrthoDB" id="431212at2759"/>
<dbReference type="GO" id="GO:0005345">
    <property type="term" value="F:purine nucleobase transmembrane transporter activity"/>
    <property type="evidence" value="ECO:0007669"/>
    <property type="project" value="TreeGrafter"/>
</dbReference>
<proteinExistence type="inferred from homology"/>
<organism evidence="9 10">
    <name type="scientific">Fonsecaea erecta</name>
    <dbReference type="NCBI Taxonomy" id="1367422"/>
    <lineage>
        <taxon>Eukaryota</taxon>
        <taxon>Fungi</taxon>
        <taxon>Dikarya</taxon>
        <taxon>Ascomycota</taxon>
        <taxon>Pezizomycotina</taxon>
        <taxon>Eurotiomycetes</taxon>
        <taxon>Chaetothyriomycetidae</taxon>
        <taxon>Chaetothyriales</taxon>
        <taxon>Herpotrichiellaceae</taxon>
        <taxon>Fonsecaea</taxon>
    </lineage>
</organism>
<feature type="transmembrane region" description="Helical" evidence="8">
    <location>
        <begin position="223"/>
        <end position="240"/>
    </location>
</feature>
<dbReference type="AlphaFoldDB" id="A0A178ZBU0"/>
<keyword evidence="5 8" id="KW-1133">Transmembrane helix</keyword>
<feature type="region of interest" description="Disordered" evidence="7">
    <location>
        <begin position="532"/>
        <end position="552"/>
    </location>
</feature>
<dbReference type="Pfam" id="PF00860">
    <property type="entry name" value="Xan_ur_permease"/>
    <property type="match status" value="1"/>
</dbReference>
<feature type="transmembrane region" description="Helical" evidence="8">
    <location>
        <begin position="456"/>
        <end position="477"/>
    </location>
</feature>
<comment type="similarity">
    <text evidence="2">Belongs to the nucleobase:cation symporter-2 (NCS2) (TC 2.A.40) family. Azg-like subfamily.</text>
</comment>
<evidence type="ECO:0000256" key="1">
    <source>
        <dbReference type="ARBA" id="ARBA00004141"/>
    </source>
</evidence>
<dbReference type="EMBL" id="LVYI01000007">
    <property type="protein sequence ID" value="OAP57247.1"/>
    <property type="molecule type" value="Genomic_DNA"/>
</dbReference>
<gene>
    <name evidence="9" type="ORF">AYL99_07985</name>
</gene>
<evidence type="ECO:0000256" key="3">
    <source>
        <dbReference type="ARBA" id="ARBA00022448"/>
    </source>
</evidence>
<dbReference type="InterPro" id="IPR045018">
    <property type="entry name" value="Azg-like"/>
</dbReference>
<dbReference type="GO" id="GO:0005886">
    <property type="term" value="C:plasma membrane"/>
    <property type="evidence" value="ECO:0007669"/>
    <property type="project" value="TreeGrafter"/>
</dbReference>
<evidence type="ECO:0000256" key="7">
    <source>
        <dbReference type="SAM" id="MobiDB-lite"/>
    </source>
</evidence>
<dbReference type="Proteomes" id="UP000078343">
    <property type="component" value="Unassembled WGS sequence"/>
</dbReference>
<keyword evidence="3" id="KW-0813">Transport</keyword>
<dbReference type="STRING" id="1367422.A0A178ZBU0"/>
<evidence type="ECO:0000256" key="6">
    <source>
        <dbReference type="ARBA" id="ARBA00023136"/>
    </source>
</evidence>
<feature type="transmembrane region" description="Helical" evidence="8">
    <location>
        <begin position="131"/>
        <end position="151"/>
    </location>
</feature>
<feature type="transmembrane region" description="Helical" evidence="8">
    <location>
        <begin position="385"/>
        <end position="403"/>
    </location>
</feature>
<evidence type="ECO:0008006" key="11">
    <source>
        <dbReference type="Google" id="ProtNLM"/>
    </source>
</evidence>
<feature type="transmembrane region" description="Helical" evidence="8">
    <location>
        <begin position="98"/>
        <end position="119"/>
    </location>
</feature>
<dbReference type="GeneID" id="30012153"/>
<feature type="transmembrane region" description="Helical" evidence="8">
    <location>
        <begin position="163"/>
        <end position="189"/>
    </location>
</feature>
<protein>
    <recommendedName>
        <fullName evidence="11">MFS transporter, AGZA family, xanthine/uracil permease</fullName>
    </recommendedName>
</protein>
<dbReference type="GO" id="GO:0015853">
    <property type="term" value="P:adenine transport"/>
    <property type="evidence" value="ECO:0007669"/>
    <property type="project" value="TreeGrafter"/>
</dbReference>
<evidence type="ECO:0000313" key="9">
    <source>
        <dbReference type="EMBL" id="OAP57247.1"/>
    </source>
</evidence>
<evidence type="ECO:0000256" key="4">
    <source>
        <dbReference type="ARBA" id="ARBA00022692"/>
    </source>
</evidence>
<evidence type="ECO:0000256" key="5">
    <source>
        <dbReference type="ARBA" id="ARBA00022989"/>
    </source>
</evidence>
<dbReference type="InterPro" id="IPR006043">
    <property type="entry name" value="NCS2"/>
</dbReference>
<keyword evidence="6 8" id="KW-0472">Membrane</keyword>
<reference evidence="9 10" key="1">
    <citation type="submission" date="2016-04" db="EMBL/GenBank/DDBJ databases">
        <title>Draft genome of Fonsecaea erecta CBS 125763.</title>
        <authorList>
            <person name="Weiss V.A."/>
            <person name="Vicente V.A."/>
            <person name="Raittz R.T."/>
            <person name="Moreno L.F."/>
            <person name="De Souza E.M."/>
            <person name="Pedrosa F.O."/>
            <person name="Steffens M.B."/>
            <person name="Faoro H."/>
            <person name="Tadra-Sfeir M.Z."/>
            <person name="Najafzadeh M.J."/>
            <person name="Felipe M.S."/>
            <person name="Teixeira M."/>
            <person name="Sun J."/>
            <person name="Xi L."/>
            <person name="Gomes R."/>
            <person name="De Azevedo C.M."/>
            <person name="Salgado C.G."/>
            <person name="Da Silva M.B."/>
            <person name="Nascimento M.F."/>
            <person name="Queiroz-Telles F."/>
            <person name="Attili D.S."/>
            <person name="Gorbushina A."/>
        </authorList>
    </citation>
    <scope>NUCLEOTIDE SEQUENCE [LARGE SCALE GENOMIC DNA]</scope>
    <source>
        <strain evidence="9 10">CBS 125763</strain>
    </source>
</reference>
<name>A0A178ZBU0_9EURO</name>
<evidence type="ECO:0000313" key="10">
    <source>
        <dbReference type="Proteomes" id="UP000078343"/>
    </source>
</evidence>
<sequence length="581" mass="62561">MGVKAIFQNLNRQIARTTFGKVFRLDGSGHEKQIEGARFFREIAAGITTFATMAYIIAVNASIVSQTGGTCVCNDEKDPLCNNNAEYALCVQGIQRDLITATAAIAALGLNAYFTYQVVGYHGSGPVPYRLALTAVFVEGFIFVFLALTGMRQWFVRLVPSSLKIAATSGVGLFLVLIGLSTTGGVGLVSGSANHPTDLAGCPPEYMDSFGACTSHKMLNPTVWIGICCGGFVSAILMMYKVKGALLYGIAIVSIMSWPRNSSFTYFPYTPDGDDRFNYFKKVVNFHPIQNTLVAQEWNLSGATGGQFALALFTFLYVDILDATGTLYSMARFAGVVDLEDGSFPRSTLAFSTDAIAISIGSLFGTSPCTTFVESGAGISEGGRTGLTAMTTGFCFFISIFFAPIFASIPTWATGCALVLIGCLMVRSMTEVNWAYAGDALPAAVTLFFIPFSYSVAYGLIAGCMTYVVLNGVAALIKFASGNRIVPADYDAREFWSYKLRGKNVPWYLRASKWSYASFWHDQHGTTCSVTDGSEVHSVSEDNRVPPPPGVELNAKREALSTTYDLEAFNGRGSSTASRFP</sequence>
<comment type="caution">
    <text evidence="9">The sequence shown here is derived from an EMBL/GenBank/DDBJ whole genome shotgun (WGS) entry which is preliminary data.</text>
</comment>
<evidence type="ECO:0000256" key="2">
    <source>
        <dbReference type="ARBA" id="ARBA00005697"/>
    </source>
</evidence>
<keyword evidence="10" id="KW-1185">Reference proteome</keyword>
<keyword evidence="4 8" id="KW-0812">Transmembrane</keyword>
<feature type="compositionally biased region" description="Basic and acidic residues" evidence="7">
    <location>
        <begin position="534"/>
        <end position="544"/>
    </location>
</feature>
<accession>A0A178ZBU0</accession>
<comment type="subcellular location">
    <subcellularLocation>
        <location evidence="1">Membrane</location>
        <topology evidence="1">Multi-pass membrane protein</topology>
    </subcellularLocation>
</comment>